<feature type="compositionally biased region" description="Basic and acidic residues" evidence="8">
    <location>
        <begin position="615"/>
        <end position="627"/>
    </location>
</feature>
<dbReference type="Proteomes" id="UP000289886">
    <property type="component" value="Unassembled WGS sequence"/>
</dbReference>
<evidence type="ECO:0000256" key="8">
    <source>
        <dbReference type="SAM" id="MobiDB-lite"/>
    </source>
</evidence>
<organism evidence="10 11">
    <name type="scientific">Acipenser ruthenus</name>
    <name type="common">Sterlet sturgeon</name>
    <dbReference type="NCBI Taxonomy" id="7906"/>
    <lineage>
        <taxon>Eukaryota</taxon>
        <taxon>Metazoa</taxon>
        <taxon>Chordata</taxon>
        <taxon>Craniata</taxon>
        <taxon>Vertebrata</taxon>
        <taxon>Euteleostomi</taxon>
        <taxon>Actinopterygii</taxon>
        <taxon>Chondrostei</taxon>
        <taxon>Acipenseriformes</taxon>
        <taxon>Acipenseridae</taxon>
        <taxon>Acipenser</taxon>
    </lineage>
</organism>
<comment type="caution">
    <text evidence="10">The sequence shown here is derived from an EMBL/GenBank/DDBJ whole genome shotgun (WGS) entry which is preliminary data.</text>
</comment>
<dbReference type="GO" id="GO:0031410">
    <property type="term" value="C:cytoplasmic vesicle"/>
    <property type="evidence" value="ECO:0007669"/>
    <property type="project" value="UniProtKB-KW"/>
</dbReference>
<dbReference type="InterPro" id="IPR013783">
    <property type="entry name" value="Ig-like_fold"/>
</dbReference>
<keyword evidence="4" id="KW-0862">Zinc</keyword>
<feature type="region of interest" description="Disordered" evidence="8">
    <location>
        <begin position="656"/>
        <end position="692"/>
    </location>
</feature>
<evidence type="ECO:0000259" key="9">
    <source>
        <dbReference type="PROSITE" id="PS50135"/>
    </source>
</evidence>
<feature type="region of interest" description="Disordered" evidence="8">
    <location>
        <begin position="141"/>
        <end position="163"/>
    </location>
</feature>
<dbReference type="AlphaFoldDB" id="A0A662YMA4"/>
<comment type="subcellular location">
    <subcellularLocation>
        <location evidence="1">Cytoplasmic vesicle</location>
        <location evidence="1">Autophagosome</location>
    </subcellularLocation>
</comment>
<keyword evidence="7" id="KW-0175">Coiled coil</keyword>
<feature type="domain" description="ZZ-type" evidence="9">
    <location>
        <begin position="169"/>
        <end position="221"/>
    </location>
</feature>
<dbReference type="GO" id="GO:0043130">
    <property type="term" value="F:ubiquitin binding"/>
    <property type="evidence" value="ECO:0007669"/>
    <property type="project" value="TreeGrafter"/>
</dbReference>
<dbReference type="InterPro" id="IPR043145">
    <property type="entry name" value="Znf_ZZ_sf"/>
</dbReference>
<keyword evidence="3 6" id="KW-0863">Zinc-finger</keyword>
<accession>A0A662YMA4</accession>
<dbReference type="SUPFAM" id="SSF57850">
    <property type="entry name" value="RING/U-box"/>
    <property type="match status" value="1"/>
</dbReference>
<evidence type="ECO:0000313" key="11">
    <source>
        <dbReference type="Proteomes" id="UP000289886"/>
    </source>
</evidence>
<dbReference type="FunFam" id="2.60.40.10:FF:000199">
    <property type="entry name" value="next to BRCA1 gene 1 protein-like"/>
    <property type="match status" value="1"/>
</dbReference>
<sequence>MDQWLWYDSRPSQNRWDGGLGDLLGDLEERGKKESFLVSDSERTTWNYVEAMSAVKQGNQLRMNAYEVKGPVARQVCESGTVKRDFEVIKTGKKPIQHYSLLAKAVGQRMTPTQDKFKDQVVKEAVEKICHELSERFSIQPLPQGSSNESAGVGIQVPESSSTSANTSNWLIVCSSCQNRITGICYQCSVCPFYTLCELCEPCNYEHDPAHSLIKLRTLFGTPTSNHLSGNKLPAAGDHARLQKRIDKSFRKAEKQRLKAEKRQLKTEVEEIKKQLKMDRRGLHWNDSNDAVSDATVLKPRGTKSSTIVCPKLACNSIVPTMSAVFLDENLPDGTRLQPGTKFIKHWTMKNTGNVNWTTETKLKFMWGNLALASSEKKEVSVPYLHPGQETEFCVNAEKEIASEKEERQSSSAVAPIHSVTKFESLDREREYYIPSVDLLTAQDLLSFELLDINIVQELERVPHNTPVDMTPCMSPLHHEGPLLEKPGLGQIEEETEGTGFKTLLDVTLGEKNMESPHGLEEGEEDISGTQFVCETVIRSLTLEEAPDHKPQRWSRPGSPKISLQGQQEVFFSSDRNGDETSGKTSLPSTDLERKKPDEQSQPESDFESFSVEQVLDKDDEGQKQQDDEKDEVQSQGSSTEDYIIILPDCFDTSRPLGESMYSSALSQPEKDAGIETDSEPEELEPKGEELAPRHSINDMLCASQTLDAVPLTPEVVSSPPPQTQRYVLAVQSFRGNPAAIGL</sequence>
<dbReference type="InterPro" id="IPR032350">
    <property type="entry name" value="Nbr1_FW"/>
</dbReference>
<dbReference type="PROSITE" id="PS50135">
    <property type="entry name" value="ZF_ZZ_2"/>
    <property type="match status" value="1"/>
</dbReference>
<feature type="coiled-coil region" evidence="7">
    <location>
        <begin position="248"/>
        <end position="275"/>
    </location>
</feature>
<dbReference type="InterPro" id="IPR000433">
    <property type="entry name" value="Znf_ZZ"/>
</dbReference>
<keyword evidence="11" id="KW-1185">Reference proteome</keyword>
<evidence type="ECO:0000313" key="10">
    <source>
        <dbReference type="EMBL" id="RXM97136.1"/>
    </source>
</evidence>
<reference evidence="10 11" key="1">
    <citation type="submission" date="2019-01" db="EMBL/GenBank/DDBJ databases">
        <title>Draft Genome and Complete Hox-Cluster Characterization of the Sterlet Sturgeon (Acipenser ruthenus).</title>
        <authorList>
            <person name="Wei Q."/>
        </authorList>
    </citation>
    <scope>NUCLEOTIDE SEQUENCE [LARGE SCALE GENOMIC DNA]</scope>
    <source>
        <strain evidence="10">WHYD16114868_AA</strain>
        <tissue evidence="10">Blood</tissue>
    </source>
</reference>
<keyword evidence="5" id="KW-0968">Cytoplasmic vesicle</keyword>
<dbReference type="EMBL" id="SCEB01001241">
    <property type="protein sequence ID" value="RXM97136.1"/>
    <property type="molecule type" value="Genomic_DNA"/>
</dbReference>
<feature type="compositionally biased region" description="Polar residues" evidence="8">
    <location>
        <begin position="141"/>
        <end position="150"/>
    </location>
</feature>
<dbReference type="CDD" id="cd14947">
    <property type="entry name" value="NBR1_like"/>
    <property type="match status" value="1"/>
</dbReference>
<dbReference type="PANTHER" id="PTHR20930:SF2">
    <property type="entry name" value="NEXT TO BRCA1 GENE 1 PROTEIN"/>
    <property type="match status" value="1"/>
</dbReference>
<evidence type="ECO:0000256" key="5">
    <source>
        <dbReference type="ARBA" id="ARBA00023329"/>
    </source>
</evidence>
<evidence type="ECO:0000256" key="7">
    <source>
        <dbReference type="SAM" id="Coils"/>
    </source>
</evidence>
<evidence type="ECO:0000256" key="4">
    <source>
        <dbReference type="ARBA" id="ARBA00022833"/>
    </source>
</evidence>
<dbReference type="PANTHER" id="PTHR20930">
    <property type="entry name" value="OVARIAN CARCINOMA ANTIGEN CA125-RELATED"/>
    <property type="match status" value="1"/>
</dbReference>
<evidence type="ECO:0000256" key="1">
    <source>
        <dbReference type="ARBA" id="ARBA00004419"/>
    </source>
</evidence>
<dbReference type="GO" id="GO:0000407">
    <property type="term" value="C:phagophore assembly site"/>
    <property type="evidence" value="ECO:0007669"/>
    <property type="project" value="TreeGrafter"/>
</dbReference>
<feature type="compositionally biased region" description="Polar residues" evidence="8">
    <location>
        <begin position="562"/>
        <end position="575"/>
    </location>
</feature>
<evidence type="ECO:0000256" key="2">
    <source>
        <dbReference type="ARBA" id="ARBA00022723"/>
    </source>
</evidence>
<dbReference type="Gene3D" id="3.30.60.90">
    <property type="match status" value="1"/>
</dbReference>
<dbReference type="GO" id="GO:0008270">
    <property type="term" value="F:zinc ion binding"/>
    <property type="evidence" value="ECO:0007669"/>
    <property type="project" value="UniProtKB-KW"/>
</dbReference>
<protein>
    <submittedName>
        <fullName evidence="10">Next to BRCA1 gene 1 protein</fullName>
    </submittedName>
</protein>
<dbReference type="GO" id="GO:0005776">
    <property type="term" value="C:autophagosome"/>
    <property type="evidence" value="ECO:0007669"/>
    <property type="project" value="UniProtKB-SubCell"/>
</dbReference>
<dbReference type="Pfam" id="PF16158">
    <property type="entry name" value="N_BRCA1_IG"/>
    <property type="match status" value="1"/>
</dbReference>
<keyword evidence="2" id="KW-0479">Metal-binding</keyword>
<evidence type="ECO:0000256" key="6">
    <source>
        <dbReference type="PROSITE-ProRule" id="PRU00228"/>
    </source>
</evidence>
<proteinExistence type="predicted"/>
<dbReference type="GO" id="GO:0016236">
    <property type="term" value="P:macroautophagy"/>
    <property type="evidence" value="ECO:0007669"/>
    <property type="project" value="TreeGrafter"/>
</dbReference>
<evidence type="ECO:0000256" key="3">
    <source>
        <dbReference type="ARBA" id="ARBA00022771"/>
    </source>
</evidence>
<feature type="region of interest" description="Disordered" evidence="8">
    <location>
        <begin position="543"/>
        <end position="641"/>
    </location>
</feature>
<gene>
    <name evidence="10" type="ORF">EOD39_14804</name>
</gene>
<name>A0A662YMA4_ACIRT</name>
<dbReference type="Gene3D" id="2.60.40.10">
    <property type="entry name" value="Immunoglobulins"/>
    <property type="match status" value="1"/>
</dbReference>